<comment type="caution">
    <text evidence="4">The sequence shown here is derived from an EMBL/GenBank/DDBJ whole genome shotgun (WGS) entry which is preliminary data.</text>
</comment>
<evidence type="ECO:0000256" key="2">
    <source>
        <dbReference type="ARBA" id="ARBA00023315"/>
    </source>
</evidence>
<dbReference type="Pfam" id="PF00583">
    <property type="entry name" value="Acetyltransf_1"/>
    <property type="match status" value="1"/>
</dbReference>
<evidence type="ECO:0000259" key="3">
    <source>
        <dbReference type="PROSITE" id="PS51186"/>
    </source>
</evidence>
<evidence type="ECO:0000256" key="1">
    <source>
        <dbReference type="ARBA" id="ARBA00022679"/>
    </source>
</evidence>
<organism evidence="4 5">
    <name type="scientific">Saccharothrix yanglingensis</name>
    <dbReference type="NCBI Taxonomy" id="659496"/>
    <lineage>
        <taxon>Bacteria</taxon>
        <taxon>Bacillati</taxon>
        <taxon>Actinomycetota</taxon>
        <taxon>Actinomycetes</taxon>
        <taxon>Pseudonocardiales</taxon>
        <taxon>Pseudonocardiaceae</taxon>
        <taxon>Saccharothrix</taxon>
    </lineage>
</organism>
<dbReference type="InterPro" id="IPR016181">
    <property type="entry name" value="Acyl_CoA_acyltransferase"/>
</dbReference>
<dbReference type="EMBL" id="NSDM01000001">
    <property type="protein sequence ID" value="MDQ2582974.1"/>
    <property type="molecule type" value="Genomic_DNA"/>
</dbReference>
<dbReference type="Gene3D" id="3.40.630.30">
    <property type="match status" value="1"/>
</dbReference>
<dbReference type="CDD" id="cd04301">
    <property type="entry name" value="NAT_SF"/>
    <property type="match status" value="1"/>
</dbReference>
<evidence type="ECO:0000313" key="4">
    <source>
        <dbReference type="EMBL" id="MDQ2582974.1"/>
    </source>
</evidence>
<dbReference type="RefSeq" id="WP_306744044.1">
    <property type="nucleotide sequence ID" value="NZ_NSDM01000001.1"/>
</dbReference>
<evidence type="ECO:0000313" key="5">
    <source>
        <dbReference type="Proteomes" id="UP001225605"/>
    </source>
</evidence>
<keyword evidence="1" id="KW-0808">Transferase</keyword>
<dbReference type="PROSITE" id="PS51186">
    <property type="entry name" value="GNAT"/>
    <property type="match status" value="1"/>
</dbReference>
<dbReference type="InterPro" id="IPR050832">
    <property type="entry name" value="Bact_Acetyltransf"/>
</dbReference>
<protein>
    <submittedName>
        <fullName evidence="4">GNAT family N-acetyltransferase</fullName>
    </submittedName>
</protein>
<keyword evidence="5" id="KW-1185">Reference proteome</keyword>
<dbReference type="InterPro" id="IPR000182">
    <property type="entry name" value="GNAT_dom"/>
</dbReference>
<dbReference type="Proteomes" id="UP001225605">
    <property type="component" value="Unassembled WGS sequence"/>
</dbReference>
<keyword evidence="2" id="KW-0012">Acyltransferase</keyword>
<name>A0ABU0WV41_9PSEU</name>
<reference evidence="4 5" key="1">
    <citation type="submission" date="2017-06" db="EMBL/GenBank/DDBJ databases">
        <title>Cultured bacterium strain Saccharothrix yanglingensis Hhs.015.</title>
        <authorList>
            <person name="Xia Y."/>
        </authorList>
    </citation>
    <scope>NUCLEOTIDE SEQUENCE [LARGE SCALE GENOMIC DNA]</scope>
    <source>
        <strain evidence="4 5">Hhs.015</strain>
    </source>
</reference>
<accession>A0ABU0WV41</accession>
<proteinExistence type="predicted"/>
<feature type="domain" description="N-acetyltransferase" evidence="3">
    <location>
        <begin position="5"/>
        <end position="160"/>
    </location>
</feature>
<sequence>MPTPPLVRPLTADDVPVVVEFSLRAWAPVFASFRAVLGEPVYEALFPEWRTAQAKAVEDVCREERTAVWVADVGDRAVGFVGVRVADGEIHMLAVDPEHQRRGIGTALTGYAVERLRAAGVLLAVVGTGGDPGHAAARATYEKAGFTPFPQVQYYKRLDR</sequence>
<gene>
    <name evidence="4" type="ORF">CKY47_03025</name>
</gene>
<dbReference type="PANTHER" id="PTHR43877">
    <property type="entry name" value="AMINOALKYLPHOSPHONATE N-ACETYLTRANSFERASE-RELATED-RELATED"/>
    <property type="match status" value="1"/>
</dbReference>
<dbReference type="SUPFAM" id="SSF55729">
    <property type="entry name" value="Acyl-CoA N-acyltransferases (Nat)"/>
    <property type="match status" value="1"/>
</dbReference>